<organism evidence="1 2">
    <name type="scientific">Pogonophryne albipinna</name>
    <dbReference type="NCBI Taxonomy" id="1090488"/>
    <lineage>
        <taxon>Eukaryota</taxon>
        <taxon>Metazoa</taxon>
        <taxon>Chordata</taxon>
        <taxon>Craniata</taxon>
        <taxon>Vertebrata</taxon>
        <taxon>Euteleostomi</taxon>
        <taxon>Actinopterygii</taxon>
        <taxon>Neopterygii</taxon>
        <taxon>Teleostei</taxon>
        <taxon>Neoteleostei</taxon>
        <taxon>Acanthomorphata</taxon>
        <taxon>Eupercaria</taxon>
        <taxon>Perciformes</taxon>
        <taxon>Notothenioidei</taxon>
        <taxon>Pogonophryne</taxon>
    </lineage>
</organism>
<feature type="non-terminal residue" evidence="1">
    <location>
        <position position="1"/>
    </location>
</feature>
<comment type="caution">
    <text evidence="1">The sequence shown here is derived from an EMBL/GenBank/DDBJ whole genome shotgun (WGS) entry which is preliminary data.</text>
</comment>
<sequence>SYLSSLHCRAVETSTRIDPTHYSMQHSTSYIPLQSTQTQMALENDVCQVMK</sequence>
<evidence type="ECO:0000313" key="2">
    <source>
        <dbReference type="Proteomes" id="UP001219934"/>
    </source>
</evidence>
<protein>
    <submittedName>
        <fullName evidence="1">Uncharacterized protein</fullName>
    </submittedName>
</protein>
<keyword evidence="2" id="KW-1185">Reference proteome</keyword>
<name>A0AAD6AII2_9TELE</name>
<dbReference type="Proteomes" id="UP001219934">
    <property type="component" value="Unassembled WGS sequence"/>
</dbReference>
<gene>
    <name evidence="1" type="ORF">JOQ06_018136</name>
</gene>
<reference evidence="1" key="1">
    <citation type="submission" date="2022-11" db="EMBL/GenBank/DDBJ databases">
        <title>Chromosome-level genome of Pogonophryne albipinna.</title>
        <authorList>
            <person name="Jo E."/>
        </authorList>
    </citation>
    <scope>NUCLEOTIDE SEQUENCE</scope>
    <source>
        <strain evidence="1">SGF0006</strain>
        <tissue evidence="1">Muscle</tissue>
    </source>
</reference>
<evidence type="ECO:0000313" key="1">
    <source>
        <dbReference type="EMBL" id="KAJ4925404.1"/>
    </source>
</evidence>
<proteinExistence type="predicted"/>
<dbReference type="AlphaFoldDB" id="A0AAD6AII2"/>
<dbReference type="EMBL" id="JAPTMU010000021">
    <property type="protein sequence ID" value="KAJ4925404.1"/>
    <property type="molecule type" value="Genomic_DNA"/>
</dbReference>
<accession>A0AAD6AII2</accession>
<feature type="non-terminal residue" evidence="1">
    <location>
        <position position="51"/>
    </location>
</feature>